<reference evidence="1 2" key="1">
    <citation type="journal article" date="2013" name="Genome Announc.">
        <title>Genome Sequence of Plesiomonas shigelloides Strain 302-73 (Serotype O1).</title>
        <authorList>
            <person name="Pique N."/>
            <person name="Aquilini E."/>
            <person name="Alioto T."/>
            <person name="Minana-Galbis D."/>
            <person name="Tomas J.M."/>
        </authorList>
    </citation>
    <scope>NUCLEOTIDE SEQUENCE [LARGE SCALE GENOMIC DNA]</scope>
    <source>
        <strain evidence="1 2">302-73</strain>
    </source>
</reference>
<dbReference type="EMBL" id="AQQO01000215">
    <property type="protein sequence ID" value="EON88745.1"/>
    <property type="molecule type" value="Genomic_DNA"/>
</dbReference>
<comment type="caution">
    <text evidence="1">The sequence shown here is derived from an EMBL/GenBank/DDBJ whole genome shotgun (WGS) entry which is preliminary data.</text>
</comment>
<dbReference type="Proteomes" id="UP000014012">
    <property type="component" value="Unassembled WGS sequence"/>
</dbReference>
<evidence type="ECO:0000313" key="1">
    <source>
        <dbReference type="EMBL" id="EON88745.1"/>
    </source>
</evidence>
<accession>R8AQY7</accession>
<sequence length="216" mass="24752">MMTIKGKSIRDKKRNSLKHWDILLDRWQKAVDDYCKIADGDAPYWYNERANVSVLAGAAWGCGWAALEEFQYEKTEIDESERKRKVKKNTWNGRCDLFLCNKTDSELVEAKFKWLSLMSNDLVSGIERVLSAATKDASSTKGDSSDRAIGVAFISLYIKSKHVNDVEQRINDAIRMFPEVDADCFSWCFPKVHRHNKQGEYDNILPGIVMFAKVAK</sequence>
<proteinExistence type="predicted"/>
<dbReference type="AlphaFoldDB" id="R8AQY7"/>
<keyword evidence="2" id="KW-1185">Reference proteome</keyword>
<protein>
    <submittedName>
        <fullName evidence="1">Uncharacterized protein</fullName>
    </submittedName>
</protein>
<gene>
    <name evidence="1" type="ORF">PLESHI_08999</name>
</gene>
<organism evidence="1 2">
    <name type="scientific">Plesiomonas shigelloides 302-73</name>
    <dbReference type="NCBI Taxonomy" id="1315976"/>
    <lineage>
        <taxon>Bacteria</taxon>
        <taxon>Pseudomonadati</taxon>
        <taxon>Pseudomonadota</taxon>
        <taxon>Gammaproteobacteria</taxon>
        <taxon>Enterobacterales</taxon>
        <taxon>Enterobacteriaceae</taxon>
        <taxon>Plesiomonas</taxon>
    </lineage>
</organism>
<name>R8AQY7_PLESH</name>
<dbReference type="HOGENOM" id="CLU_1414089_0_0_6"/>
<evidence type="ECO:0000313" key="2">
    <source>
        <dbReference type="Proteomes" id="UP000014012"/>
    </source>
</evidence>